<dbReference type="RefSeq" id="WP_060936047.1">
    <property type="nucleotide sequence ID" value="NZ_KQ960465.1"/>
</dbReference>
<dbReference type="PATRIC" id="fig|322095.3.peg.1978"/>
<evidence type="ECO:0000313" key="3">
    <source>
        <dbReference type="EMBL" id="KXB73481.1"/>
    </source>
</evidence>
<sequence length="195" mass="20447">MKKMIIAAVALLASTFAVQAQGVHPRLEVAGNFSTNIAKDASGYSVKDYKTRPGFRVAGAVEVGLLGPLYIAPGVAFQQNGSKLGDQTTTLNYLSVPVNLGLRLGLGGLAVSLEGGPSFSYGVSSSSTAKDVLLDFQNGGLKRFETGVNASVAVHLSSLYFRLGSDIGLTNIYEQKASEASLKNASFYFGVGLRF</sequence>
<organism evidence="3 4">
    <name type="scientific">Porphyromonas somerae</name>
    <dbReference type="NCBI Taxonomy" id="322095"/>
    <lineage>
        <taxon>Bacteria</taxon>
        <taxon>Pseudomonadati</taxon>
        <taxon>Bacteroidota</taxon>
        <taxon>Bacteroidia</taxon>
        <taxon>Bacteroidales</taxon>
        <taxon>Porphyromonadaceae</taxon>
        <taxon>Porphyromonas</taxon>
    </lineage>
</organism>
<dbReference type="EMBL" id="LSDK01000138">
    <property type="protein sequence ID" value="KXB73481.1"/>
    <property type="molecule type" value="Genomic_DNA"/>
</dbReference>
<comment type="caution">
    <text evidence="3">The sequence shown here is derived from an EMBL/GenBank/DDBJ whole genome shotgun (WGS) entry which is preliminary data.</text>
</comment>
<dbReference type="AlphaFoldDB" id="A0A134B0M8"/>
<evidence type="ECO:0000256" key="1">
    <source>
        <dbReference type="SAM" id="SignalP"/>
    </source>
</evidence>
<reference evidence="4" key="1">
    <citation type="submission" date="2016-01" db="EMBL/GenBank/DDBJ databases">
        <authorList>
            <person name="Mitreva M."/>
            <person name="Pepin K.H."/>
            <person name="Mihindukulasuriya K.A."/>
            <person name="Fulton R."/>
            <person name="Fronick C."/>
            <person name="O'Laughlin M."/>
            <person name="Miner T."/>
            <person name="Herter B."/>
            <person name="Rosa B.A."/>
            <person name="Cordes M."/>
            <person name="Tomlinson C."/>
            <person name="Wollam A."/>
            <person name="Palsikar V.B."/>
            <person name="Mardis E.R."/>
            <person name="Wilson R.K."/>
        </authorList>
    </citation>
    <scope>NUCLEOTIDE SEQUENCE [LARGE SCALE GENOMIC DNA]</scope>
    <source>
        <strain evidence="4">KA00683</strain>
    </source>
</reference>
<dbReference type="STRING" id="322095.HMPREF3185_02004"/>
<dbReference type="Proteomes" id="UP000070224">
    <property type="component" value="Unassembled WGS sequence"/>
</dbReference>
<feature type="chain" id="PRO_5007461903" description="Outer membrane protein beta-barrel domain-containing protein" evidence="1">
    <location>
        <begin position="21"/>
        <end position="195"/>
    </location>
</feature>
<dbReference type="OrthoDB" id="947434at2"/>
<feature type="domain" description="Outer membrane protein beta-barrel" evidence="2">
    <location>
        <begin position="27"/>
        <end position="173"/>
    </location>
</feature>
<name>A0A134B0M8_9PORP</name>
<evidence type="ECO:0000313" key="4">
    <source>
        <dbReference type="Proteomes" id="UP000070224"/>
    </source>
</evidence>
<dbReference type="InterPro" id="IPR025665">
    <property type="entry name" value="Beta-barrel_OMP_2"/>
</dbReference>
<gene>
    <name evidence="3" type="ORF">HMPREF3185_02004</name>
</gene>
<accession>A0A134B0M8</accession>
<protein>
    <recommendedName>
        <fullName evidence="2">Outer membrane protein beta-barrel domain-containing protein</fullName>
    </recommendedName>
</protein>
<keyword evidence="1" id="KW-0732">Signal</keyword>
<dbReference type="Pfam" id="PF13568">
    <property type="entry name" value="OMP_b-brl_2"/>
    <property type="match status" value="1"/>
</dbReference>
<evidence type="ECO:0000259" key="2">
    <source>
        <dbReference type="Pfam" id="PF13568"/>
    </source>
</evidence>
<keyword evidence="4" id="KW-1185">Reference proteome</keyword>
<feature type="signal peptide" evidence="1">
    <location>
        <begin position="1"/>
        <end position="20"/>
    </location>
</feature>
<proteinExistence type="predicted"/>